<gene>
    <name evidence="4" type="ORF">JCM19237_1887</name>
</gene>
<dbReference type="GO" id="GO:0047307">
    <property type="term" value="F:diaminobutyrate-pyruvate transaminase activity"/>
    <property type="evidence" value="ECO:0007669"/>
    <property type="project" value="UniProtKB-EC"/>
</dbReference>
<comment type="caution">
    <text evidence="4">The sequence shown here is derived from an EMBL/GenBank/DDBJ whole genome shotgun (WGS) entry which is preliminary data.</text>
</comment>
<dbReference type="SUPFAM" id="SSF53383">
    <property type="entry name" value="PLP-dependent transferases"/>
    <property type="match status" value="1"/>
</dbReference>
<dbReference type="EC" id="2.6.1.46" evidence="4"/>
<evidence type="ECO:0000256" key="1">
    <source>
        <dbReference type="ARBA" id="ARBA00001933"/>
    </source>
</evidence>
<dbReference type="PANTHER" id="PTHR43552:SF2">
    <property type="entry name" value="DIAMINOBUTYRATE--2-OXOGLUTARATE TRANSAMINASE"/>
    <property type="match status" value="1"/>
</dbReference>
<accession>A0A090RFA1</accession>
<keyword evidence="2 4" id="KW-0032">Aminotransferase</keyword>
<dbReference type="Proteomes" id="UP000029227">
    <property type="component" value="Unassembled WGS sequence"/>
</dbReference>
<dbReference type="AlphaFoldDB" id="A0A090RFA1"/>
<dbReference type="Pfam" id="PF00202">
    <property type="entry name" value="Aminotran_3"/>
    <property type="match status" value="1"/>
</dbReference>
<evidence type="ECO:0000313" key="4">
    <source>
        <dbReference type="EMBL" id="GAL06242.1"/>
    </source>
</evidence>
<dbReference type="InterPro" id="IPR004637">
    <property type="entry name" value="Dat"/>
</dbReference>
<evidence type="ECO:0000313" key="5">
    <source>
        <dbReference type="Proteomes" id="UP000029227"/>
    </source>
</evidence>
<dbReference type="STRING" id="754436.JCM19237_1887"/>
<sequence length="93" mass="10139">MDDIQAGMGRTGSFFSFDDYGIDPDIVCLAKGLGGLGTPIAMNLVKPEWDDHWHPGEHTGTFRGRVCLSLVGSRRCAISKMMPLWGRCNAKPA</sequence>
<dbReference type="eggNOG" id="COG0160">
    <property type="taxonomic scope" value="Bacteria"/>
</dbReference>
<evidence type="ECO:0000256" key="2">
    <source>
        <dbReference type="ARBA" id="ARBA00022576"/>
    </source>
</evidence>
<keyword evidence="4" id="KW-0670">Pyruvate</keyword>
<evidence type="ECO:0000256" key="3">
    <source>
        <dbReference type="ARBA" id="ARBA00022679"/>
    </source>
</evidence>
<dbReference type="EMBL" id="BBMN01000010">
    <property type="protein sequence ID" value="GAL06242.1"/>
    <property type="molecule type" value="Genomic_DNA"/>
</dbReference>
<organism evidence="4 5">
    <name type="scientific">Photobacterium aphoticum</name>
    <dbReference type="NCBI Taxonomy" id="754436"/>
    <lineage>
        <taxon>Bacteria</taxon>
        <taxon>Pseudomonadati</taxon>
        <taxon>Pseudomonadota</taxon>
        <taxon>Gammaproteobacteria</taxon>
        <taxon>Vibrionales</taxon>
        <taxon>Vibrionaceae</taxon>
        <taxon>Photobacterium</taxon>
    </lineage>
</organism>
<keyword evidence="3 4" id="KW-0808">Transferase</keyword>
<protein>
    <submittedName>
        <fullName evidence="4">Diaminobutyrate-pyruvate aminotransferase</fullName>
        <ecNumber evidence="4">2.6.1.46</ecNumber>
    </submittedName>
</protein>
<dbReference type="GO" id="GO:0030170">
    <property type="term" value="F:pyridoxal phosphate binding"/>
    <property type="evidence" value="ECO:0007669"/>
    <property type="project" value="InterPro"/>
</dbReference>
<dbReference type="Gene3D" id="3.40.640.10">
    <property type="entry name" value="Type I PLP-dependent aspartate aminotransferase-like (Major domain)"/>
    <property type="match status" value="1"/>
</dbReference>
<proteinExistence type="predicted"/>
<comment type="cofactor">
    <cofactor evidence="1">
        <name>pyridoxal 5'-phosphate</name>
        <dbReference type="ChEBI" id="CHEBI:597326"/>
    </cofactor>
</comment>
<dbReference type="InterPro" id="IPR005814">
    <property type="entry name" value="Aminotrans_3"/>
</dbReference>
<reference evidence="4 5" key="1">
    <citation type="journal article" date="2014" name="Genome Announc.">
        <title>Draft Genome Sequences of Two Vibrionaceae Species, Vibrio ponticus C121 and Photobacterium aphoticum C119, Isolated as Coral Reef Microbiota.</title>
        <authorList>
            <person name="Al-saari N."/>
            <person name="Meirelles P.M."/>
            <person name="Mino S."/>
            <person name="Suda W."/>
            <person name="Oshima K."/>
            <person name="Hattori M."/>
            <person name="Ohkuma M."/>
            <person name="Thompson F.L."/>
            <person name="Gomez-Gil B."/>
            <person name="Sawabe T."/>
            <person name="Sawabe T."/>
        </authorList>
    </citation>
    <scope>NUCLEOTIDE SEQUENCE [LARGE SCALE GENOMIC DNA]</scope>
    <source>
        <strain evidence="4 5">JCM 19237</strain>
    </source>
</reference>
<dbReference type="PANTHER" id="PTHR43552">
    <property type="entry name" value="DIAMINOBUTYRATE--2-OXOGLUTARATE AMINOTRANSFERASE"/>
    <property type="match status" value="1"/>
</dbReference>
<name>A0A090RFA1_9GAMM</name>
<dbReference type="InterPro" id="IPR015421">
    <property type="entry name" value="PyrdxlP-dep_Trfase_major"/>
</dbReference>
<dbReference type="InterPro" id="IPR015424">
    <property type="entry name" value="PyrdxlP-dep_Trfase"/>
</dbReference>